<dbReference type="PANTHER" id="PTHR19143">
    <property type="entry name" value="FIBRINOGEN/TENASCIN/ANGIOPOEITIN"/>
    <property type="match status" value="1"/>
</dbReference>
<feature type="domain" description="Fibrinogen C-terminal" evidence="1">
    <location>
        <begin position="262"/>
        <end position="433"/>
    </location>
</feature>
<evidence type="ECO:0000313" key="3">
    <source>
        <dbReference type="Proteomes" id="UP000507470"/>
    </source>
</evidence>
<evidence type="ECO:0000259" key="1">
    <source>
        <dbReference type="PROSITE" id="PS51406"/>
    </source>
</evidence>
<name>A0A6J8ABK7_MYTCO</name>
<dbReference type="InterPro" id="IPR002181">
    <property type="entry name" value="Fibrinogen_a/b/g_C_dom"/>
</dbReference>
<dbReference type="InterPro" id="IPR036056">
    <property type="entry name" value="Fibrinogen-like_C"/>
</dbReference>
<dbReference type="AlphaFoldDB" id="A0A6J8ABK7"/>
<dbReference type="InterPro" id="IPR014716">
    <property type="entry name" value="Fibrinogen_a/b/g_C_1"/>
</dbReference>
<dbReference type="Proteomes" id="UP000507470">
    <property type="component" value="Unassembled WGS sequence"/>
</dbReference>
<reference evidence="2 3" key="1">
    <citation type="submission" date="2020-06" db="EMBL/GenBank/DDBJ databases">
        <authorList>
            <person name="Li R."/>
            <person name="Bekaert M."/>
        </authorList>
    </citation>
    <scope>NUCLEOTIDE SEQUENCE [LARGE SCALE GENOMIC DNA]</scope>
    <source>
        <strain evidence="3">wild</strain>
    </source>
</reference>
<proteinExistence type="predicted"/>
<sequence length="433" mass="49751">MFISYQLSNMKDHTPAFVMLVLVVLKSPATIFAKSCNSSVCDTVKMPLISNNLKAPLVADLDVSALNAQLKDYIDDNIVSTFTEKIEEVVDKKLLELKSSMLNEYSSKLEKSNIRYDQNLSEMHSEYDNRFFNLSENQSENVTKFMENVQEWQNTMMQTMNEQSGYLQKSKIEYENQVSGILRNYRDQTSQISKEAITNLTDLKTDMEEWKNEMVADLIKSVANNLTQFETNMIDDMDIINKKTRKISSSYLLFDIHIIHVHFYLPKARECSDKPKLVGVYNISPDDSHTFKVRCAAGGWTVIQKRFNGVTEFTEIGKTMKNGFGDLNEEFLVRNKYIALLTSQGKHEMRIDLEDWNDEKRYALFKSFKVGDQSTNYRLTISGYSGNAGNSMTENNNMPFSTYDRDNDKASYNQCSCQWSERYGGFLAVAALV</sequence>
<dbReference type="SUPFAM" id="SSF56496">
    <property type="entry name" value="Fibrinogen C-terminal domain-like"/>
    <property type="match status" value="1"/>
</dbReference>
<dbReference type="SMART" id="SM00186">
    <property type="entry name" value="FBG"/>
    <property type="match status" value="1"/>
</dbReference>
<dbReference type="PROSITE" id="PS51406">
    <property type="entry name" value="FIBRINOGEN_C_2"/>
    <property type="match status" value="1"/>
</dbReference>
<dbReference type="PANTHER" id="PTHR19143:SF394">
    <property type="entry name" value="ANGIOPOIETIN-RELATED PROTEIN 3-LIKE"/>
    <property type="match status" value="1"/>
</dbReference>
<accession>A0A6J8ABK7</accession>
<dbReference type="GO" id="GO:0005615">
    <property type="term" value="C:extracellular space"/>
    <property type="evidence" value="ECO:0007669"/>
    <property type="project" value="TreeGrafter"/>
</dbReference>
<dbReference type="Gene3D" id="3.90.215.10">
    <property type="entry name" value="Gamma Fibrinogen, chain A, domain 1"/>
    <property type="match status" value="1"/>
</dbReference>
<protein>
    <recommendedName>
        <fullName evidence="1">Fibrinogen C-terminal domain-containing protein</fullName>
    </recommendedName>
</protein>
<dbReference type="EMBL" id="CACVKT020001071">
    <property type="protein sequence ID" value="CAC5364780.1"/>
    <property type="molecule type" value="Genomic_DNA"/>
</dbReference>
<gene>
    <name evidence="2" type="ORF">MCOR_5705</name>
</gene>
<dbReference type="Pfam" id="PF00147">
    <property type="entry name" value="Fibrinogen_C"/>
    <property type="match status" value="1"/>
</dbReference>
<organism evidence="2 3">
    <name type="scientific">Mytilus coruscus</name>
    <name type="common">Sea mussel</name>
    <dbReference type="NCBI Taxonomy" id="42192"/>
    <lineage>
        <taxon>Eukaryota</taxon>
        <taxon>Metazoa</taxon>
        <taxon>Spiralia</taxon>
        <taxon>Lophotrochozoa</taxon>
        <taxon>Mollusca</taxon>
        <taxon>Bivalvia</taxon>
        <taxon>Autobranchia</taxon>
        <taxon>Pteriomorphia</taxon>
        <taxon>Mytilida</taxon>
        <taxon>Mytiloidea</taxon>
        <taxon>Mytilidae</taxon>
        <taxon>Mytilinae</taxon>
        <taxon>Mytilus</taxon>
    </lineage>
</organism>
<dbReference type="OrthoDB" id="6171669at2759"/>
<keyword evidence="3" id="KW-1185">Reference proteome</keyword>
<evidence type="ECO:0000313" key="2">
    <source>
        <dbReference type="EMBL" id="CAC5364780.1"/>
    </source>
</evidence>
<dbReference type="InterPro" id="IPR050373">
    <property type="entry name" value="Fibrinogen_C-term_domain"/>
</dbReference>